<keyword evidence="3" id="KW-1185">Reference proteome</keyword>
<dbReference type="RefSeq" id="WP_378256101.1">
    <property type="nucleotide sequence ID" value="NZ_JBHSJV010000001.1"/>
</dbReference>
<protein>
    <submittedName>
        <fullName evidence="2">DUF5683 domain-containing protein</fullName>
    </submittedName>
</protein>
<reference evidence="3" key="1">
    <citation type="journal article" date="2019" name="Int. J. Syst. Evol. Microbiol.">
        <title>The Global Catalogue of Microorganisms (GCM) 10K type strain sequencing project: providing services to taxonomists for standard genome sequencing and annotation.</title>
        <authorList>
            <consortium name="The Broad Institute Genomics Platform"/>
            <consortium name="The Broad Institute Genome Sequencing Center for Infectious Disease"/>
            <person name="Wu L."/>
            <person name="Ma J."/>
        </authorList>
    </citation>
    <scope>NUCLEOTIDE SEQUENCE [LARGE SCALE GENOMIC DNA]</scope>
    <source>
        <strain evidence="3">KCTC 42423</strain>
    </source>
</reference>
<accession>A0ABW5N2W4</accession>
<evidence type="ECO:0000259" key="1">
    <source>
        <dbReference type="Pfam" id="PF18935"/>
    </source>
</evidence>
<dbReference type="InterPro" id="IPR043738">
    <property type="entry name" value="DUF5683"/>
</dbReference>
<dbReference type="Pfam" id="PF18935">
    <property type="entry name" value="DUF5683"/>
    <property type="match status" value="1"/>
</dbReference>
<dbReference type="EMBL" id="JBHULX010000002">
    <property type="protein sequence ID" value="MFD2589955.1"/>
    <property type="molecule type" value="Genomic_DNA"/>
</dbReference>
<sequence length="194" mass="22655">MKNKSLYIILFFFIGTLHYTWAQEKNDEVKIKTEKVAVKKKKNNIKPYEPLAPAKAAFYSAIVPGLGQAYTKKYWKIPIVYAAIGTGVYFYTENTNQYNRFRDAYKRRITGIPDEEFKDFSDDQLISIQRRYRREQELSLLVTVGLYLLNIVDANVTAHLQNYNISEDLTLQPKINIDRFNTSPNYGLSFSYSF</sequence>
<organism evidence="2 3">
    <name type="scientific">Aquimarina hainanensis</name>
    <dbReference type="NCBI Taxonomy" id="1578017"/>
    <lineage>
        <taxon>Bacteria</taxon>
        <taxon>Pseudomonadati</taxon>
        <taxon>Bacteroidota</taxon>
        <taxon>Flavobacteriia</taxon>
        <taxon>Flavobacteriales</taxon>
        <taxon>Flavobacteriaceae</taxon>
        <taxon>Aquimarina</taxon>
    </lineage>
</organism>
<evidence type="ECO:0000313" key="3">
    <source>
        <dbReference type="Proteomes" id="UP001597459"/>
    </source>
</evidence>
<feature type="domain" description="DUF5683" evidence="1">
    <location>
        <begin position="50"/>
        <end position="194"/>
    </location>
</feature>
<evidence type="ECO:0000313" key="2">
    <source>
        <dbReference type="EMBL" id="MFD2589955.1"/>
    </source>
</evidence>
<proteinExistence type="predicted"/>
<gene>
    <name evidence="2" type="ORF">ACFSTE_03875</name>
</gene>
<dbReference type="Proteomes" id="UP001597459">
    <property type="component" value="Unassembled WGS sequence"/>
</dbReference>
<comment type="caution">
    <text evidence="2">The sequence shown here is derived from an EMBL/GenBank/DDBJ whole genome shotgun (WGS) entry which is preliminary data.</text>
</comment>
<name>A0ABW5N2W4_9FLAO</name>